<reference evidence="1" key="1">
    <citation type="submission" date="2019-12" db="EMBL/GenBank/DDBJ databases">
        <title>Genome sequencing and annotation of Brassica cretica.</title>
        <authorList>
            <person name="Studholme D.J."/>
            <person name="Sarris P.F."/>
        </authorList>
    </citation>
    <scope>NUCLEOTIDE SEQUENCE</scope>
    <source>
        <strain evidence="1">PFS-102/07</strain>
        <tissue evidence="1">Leaf</tissue>
    </source>
</reference>
<evidence type="ECO:0000313" key="1">
    <source>
        <dbReference type="EMBL" id="KAF2576665.1"/>
    </source>
</evidence>
<accession>A0A8S9J3F9</accession>
<organism evidence="1">
    <name type="scientific">Brassica cretica</name>
    <name type="common">Mustard</name>
    <dbReference type="NCBI Taxonomy" id="69181"/>
    <lineage>
        <taxon>Eukaryota</taxon>
        <taxon>Viridiplantae</taxon>
        <taxon>Streptophyta</taxon>
        <taxon>Embryophyta</taxon>
        <taxon>Tracheophyta</taxon>
        <taxon>Spermatophyta</taxon>
        <taxon>Magnoliopsida</taxon>
        <taxon>eudicotyledons</taxon>
        <taxon>Gunneridae</taxon>
        <taxon>Pentapetalae</taxon>
        <taxon>rosids</taxon>
        <taxon>malvids</taxon>
        <taxon>Brassicales</taxon>
        <taxon>Brassicaceae</taxon>
        <taxon>Brassiceae</taxon>
        <taxon>Brassica</taxon>
    </lineage>
</organism>
<protein>
    <submittedName>
        <fullName evidence="1">Uncharacterized protein</fullName>
    </submittedName>
</protein>
<name>A0A8S9J3F9_BRACR</name>
<proteinExistence type="predicted"/>
<comment type="caution">
    <text evidence="1">The sequence shown here is derived from an EMBL/GenBank/DDBJ whole genome shotgun (WGS) entry which is preliminary data.</text>
</comment>
<dbReference type="AlphaFoldDB" id="A0A8S9J3F9"/>
<dbReference type="EMBL" id="QGKY02001015">
    <property type="protein sequence ID" value="KAF2576665.1"/>
    <property type="molecule type" value="Genomic_DNA"/>
</dbReference>
<gene>
    <name evidence="1" type="ORF">F2Q70_00003153</name>
</gene>
<sequence>MSDTHNPGEEISDDAYAILMRHQFDLESLGDKMQTMENTTASMKNKWRRGDEAIRDFTGQGLEHDLVATTIKA</sequence>